<keyword evidence="2" id="KW-1185">Reference proteome</keyword>
<sequence length="106" mass="11509">MTAEPASPERLSEVLRLCTVLSDRALDALITGGAVPADQAVALAKAARLLQDYDVEWPPLLTHVMHELADKDGRSVPEPAGEASEGVDLHGLTRFFASFRKDKEQQ</sequence>
<dbReference type="STRING" id="582667.SAMN05192568_10789"/>
<dbReference type="EMBL" id="FOTK01000078">
    <property type="protein sequence ID" value="SFM92685.1"/>
    <property type="molecule type" value="Genomic_DNA"/>
</dbReference>
<dbReference type="Proteomes" id="UP000199048">
    <property type="component" value="Unassembled WGS sequence"/>
</dbReference>
<organism evidence="1 2">
    <name type="scientific">Methylobacterium pseudosasicola</name>
    <dbReference type="NCBI Taxonomy" id="582667"/>
    <lineage>
        <taxon>Bacteria</taxon>
        <taxon>Pseudomonadati</taxon>
        <taxon>Pseudomonadota</taxon>
        <taxon>Alphaproteobacteria</taxon>
        <taxon>Hyphomicrobiales</taxon>
        <taxon>Methylobacteriaceae</taxon>
        <taxon>Methylobacterium</taxon>
    </lineage>
</organism>
<dbReference type="AlphaFoldDB" id="A0A1I4UUX4"/>
<gene>
    <name evidence="1" type="ORF">SAMN05192568_10789</name>
</gene>
<protein>
    <submittedName>
        <fullName evidence="1">Uncharacterized protein</fullName>
    </submittedName>
</protein>
<reference evidence="2" key="1">
    <citation type="submission" date="2016-10" db="EMBL/GenBank/DDBJ databases">
        <authorList>
            <person name="Varghese N."/>
            <person name="Submissions S."/>
        </authorList>
    </citation>
    <scope>NUCLEOTIDE SEQUENCE [LARGE SCALE GENOMIC DNA]</scope>
    <source>
        <strain evidence="2">BL36</strain>
    </source>
</reference>
<name>A0A1I4UUX4_9HYPH</name>
<dbReference type="RefSeq" id="WP_092047152.1">
    <property type="nucleotide sequence ID" value="NZ_FOTK01000078.1"/>
</dbReference>
<evidence type="ECO:0000313" key="2">
    <source>
        <dbReference type="Proteomes" id="UP000199048"/>
    </source>
</evidence>
<proteinExistence type="predicted"/>
<accession>A0A1I4UUX4</accession>
<dbReference type="OrthoDB" id="7998648at2"/>
<evidence type="ECO:0000313" key="1">
    <source>
        <dbReference type="EMBL" id="SFM92685.1"/>
    </source>
</evidence>